<reference evidence="1" key="1">
    <citation type="submission" date="2020-04" db="EMBL/GenBank/DDBJ databases">
        <authorList>
            <person name="Chiriac C."/>
            <person name="Salcher M."/>
            <person name="Ghai R."/>
            <person name="Kavagutti S V."/>
        </authorList>
    </citation>
    <scope>NUCLEOTIDE SEQUENCE</scope>
</reference>
<sequence>MNTQLRLGNYYIDLSEDINIETSFNFSDIENPAEKGSAYSKTISIPSTQNNDEALGFLFDFGAQVTTFDPSVKVLAEVVTNGIPRFTGVGQLLAIRILNNIVSYELGIYGEAASLFRDIDSKDLTDLDFSGESPEWIAAIVTDAWARLEANDFTQPYTFPLVDLGQIPSVERDNNPASAFYTTDMFYPALSIRHIIDRIFLDAGYTYQCPFFEADSFNHLFIPYPSDALPKKSNADIYATQFYINSSSSYPASIPDIDDGGYLYPVYDDASAPTYFNGGSYDMPNNEYVAAIAGSYEFNYLMVIDGGLYDDDAAQFKIVLEVNAADADFQLHDITNLGSAGVSFTIQPDRYLSGKFTITLAAGDIVKFKIQDTTSPYGGWANLLSTQISGQTLENTISVGETFNLNSCLPVGVKQGDFLRSIFKDFNLLPETDKNNPKNIIIDTYDDFYSSGNLLNWDDKLDISKEITIEPSGALTKKRFIYSHARGGGYFDKLYSNSYSESYSNRDFTNSSDFASDAEEHKSILGAPVVVGYGNSSRLIPRFYDFENGNLKKIAAGLRFVYADYISYPVTAGFFVFNGDPLEKYPYAGHLDNPYNPTIDFNFGMPRELYYSNTPENPNLFNYTNNNTFNRLHRNRLNNIINPNAKLVRAYFLLDDIDINTFSFRNKVYFQGQRWLVQNINNIDNVNLQSTEVELLLDLPLGAFTPTTFAIVDGAGANLDGEWLPKISTPTATTNPE</sequence>
<dbReference type="EMBL" id="LR796668">
    <property type="protein sequence ID" value="CAB4158301.1"/>
    <property type="molecule type" value="Genomic_DNA"/>
</dbReference>
<accession>A0A6J5MEE2</accession>
<protein>
    <submittedName>
        <fullName evidence="1">Uncharacterized protein</fullName>
    </submittedName>
</protein>
<proteinExistence type="predicted"/>
<gene>
    <name evidence="1" type="ORF">UFOVP427_47</name>
    <name evidence="2" type="ORF">UFOVP697_15</name>
</gene>
<organism evidence="1">
    <name type="scientific">uncultured Caudovirales phage</name>
    <dbReference type="NCBI Taxonomy" id="2100421"/>
    <lineage>
        <taxon>Viruses</taxon>
        <taxon>Duplodnaviria</taxon>
        <taxon>Heunggongvirae</taxon>
        <taxon>Uroviricota</taxon>
        <taxon>Caudoviricetes</taxon>
        <taxon>Peduoviridae</taxon>
        <taxon>Maltschvirus</taxon>
        <taxon>Maltschvirus maltsch</taxon>
    </lineage>
</organism>
<name>A0A6J5MEE2_9CAUD</name>
<evidence type="ECO:0000313" key="1">
    <source>
        <dbReference type="EMBL" id="CAB4142109.1"/>
    </source>
</evidence>
<dbReference type="EMBL" id="LR796400">
    <property type="protein sequence ID" value="CAB4142109.1"/>
    <property type="molecule type" value="Genomic_DNA"/>
</dbReference>
<evidence type="ECO:0000313" key="2">
    <source>
        <dbReference type="EMBL" id="CAB4158301.1"/>
    </source>
</evidence>